<feature type="transmembrane region" description="Helical" evidence="6">
    <location>
        <begin position="120"/>
        <end position="142"/>
    </location>
</feature>
<evidence type="ECO:0000313" key="8">
    <source>
        <dbReference type="EMBL" id="RJF55938.1"/>
    </source>
</evidence>
<evidence type="ECO:0000256" key="6">
    <source>
        <dbReference type="SAM" id="Phobius"/>
    </source>
</evidence>
<dbReference type="GO" id="GO:0005886">
    <property type="term" value="C:plasma membrane"/>
    <property type="evidence" value="ECO:0007669"/>
    <property type="project" value="UniProtKB-SubCell"/>
</dbReference>
<feature type="transmembrane region" description="Helical" evidence="6">
    <location>
        <begin position="219"/>
        <end position="238"/>
    </location>
</feature>
<evidence type="ECO:0000256" key="2">
    <source>
        <dbReference type="ARBA" id="ARBA00022475"/>
    </source>
</evidence>
<feature type="transmembrane region" description="Helical" evidence="6">
    <location>
        <begin position="61"/>
        <end position="79"/>
    </location>
</feature>
<keyword evidence="4 6" id="KW-1133">Transmembrane helix</keyword>
<evidence type="ECO:0000256" key="3">
    <source>
        <dbReference type="ARBA" id="ARBA00022692"/>
    </source>
</evidence>
<dbReference type="InterPro" id="IPR007895">
    <property type="entry name" value="MASE1"/>
</dbReference>
<sequence length="421" mass="46891">MNAGRISRRYGLLRWLIFVAVYFLLATISLETRDPWSLSSTIWLPAGLLLGLLCTRSPAQWPMWAISAGVLHFSVSLLHDRPWDIALAFALLDLAIICPLALIWNGLHRYSNGLSHPGETLLLLAGVYLASAVGGLFSDLILKALGYPTRVSHFISWGISNATGCLAIAPLFIIYRLNPGQWQWPSRQQAYIAAWVFPLVIAVFFLPSSLLSNDLLNNALLYSVLALSLLLSALLSLLPLALYFILLTLLVSLATLYGYGPFRPALAGMQAVEASQLYLLMIISLGLLVATREQRHRSRRQQTQQQQLLLNALLQTRHPAFFRLSAEAELLDWQPHEAVFGMPPRQLANLTLLLAHVHPDDREVLKTLLRTASESRNTPQHCSLRLLLPDAHYHHVECRLLHHPQQGVAGVLALAKADSLY</sequence>
<evidence type="ECO:0000256" key="5">
    <source>
        <dbReference type="ARBA" id="ARBA00023136"/>
    </source>
</evidence>
<keyword evidence="3 6" id="KW-0812">Transmembrane</keyword>
<organism evidence="8 9">
    <name type="scientific">Serratia inhibens</name>
    <dbReference type="NCBI Taxonomy" id="2338073"/>
    <lineage>
        <taxon>Bacteria</taxon>
        <taxon>Pseudomonadati</taxon>
        <taxon>Pseudomonadota</taxon>
        <taxon>Gammaproteobacteria</taxon>
        <taxon>Enterobacterales</taxon>
        <taxon>Yersiniaceae</taxon>
        <taxon>Serratia</taxon>
    </lineage>
</organism>
<feature type="domain" description="PAS" evidence="7">
    <location>
        <begin position="339"/>
        <end position="376"/>
    </location>
</feature>
<dbReference type="PROSITE" id="PS50112">
    <property type="entry name" value="PAS"/>
    <property type="match status" value="1"/>
</dbReference>
<evidence type="ECO:0000313" key="9">
    <source>
        <dbReference type="Proteomes" id="UP000284338"/>
    </source>
</evidence>
<dbReference type="Pfam" id="PF05231">
    <property type="entry name" value="MASE1"/>
    <property type="match status" value="1"/>
</dbReference>
<keyword evidence="9" id="KW-1185">Reference proteome</keyword>
<dbReference type="EMBL" id="QYYG01000002">
    <property type="protein sequence ID" value="RJF55938.1"/>
    <property type="molecule type" value="Genomic_DNA"/>
</dbReference>
<evidence type="ECO:0000256" key="1">
    <source>
        <dbReference type="ARBA" id="ARBA00004651"/>
    </source>
</evidence>
<dbReference type="InterPro" id="IPR035965">
    <property type="entry name" value="PAS-like_dom_sf"/>
</dbReference>
<protein>
    <recommendedName>
        <fullName evidence="7">PAS domain-containing protein</fullName>
    </recommendedName>
</protein>
<feature type="transmembrane region" description="Helical" evidence="6">
    <location>
        <begin position="189"/>
        <end position="207"/>
    </location>
</feature>
<dbReference type="Proteomes" id="UP000284338">
    <property type="component" value="Unassembled WGS sequence"/>
</dbReference>
<evidence type="ECO:0000259" key="7">
    <source>
        <dbReference type="PROSITE" id="PS50112"/>
    </source>
</evidence>
<evidence type="ECO:0000256" key="4">
    <source>
        <dbReference type="ARBA" id="ARBA00022989"/>
    </source>
</evidence>
<name>A0AA92X8V7_9GAMM</name>
<gene>
    <name evidence="8" type="ORF">D4100_10015</name>
</gene>
<proteinExistence type="predicted"/>
<comment type="caution">
    <text evidence="8">The sequence shown here is derived from an EMBL/GenBank/DDBJ whole genome shotgun (WGS) entry which is preliminary data.</text>
</comment>
<feature type="transmembrane region" description="Helical" evidence="6">
    <location>
        <begin position="12"/>
        <end position="30"/>
    </location>
</feature>
<dbReference type="AlphaFoldDB" id="A0AA92X8V7"/>
<feature type="transmembrane region" description="Helical" evidence="6">
    <location>
        <begin position="154"/>
        <end position="177"/>
    </location>
</feature>
<dbReference type="RefSeq" id="WP_119804231.1">
    <property type="nucleotide sequence ID" value="NZ_QYYG01000002.1"/>
</dbReference>
<feature type="transmembrane region" description="Helical" evidence="6">
    <location>
        <begin position="85"/>
        <end position="108"/>
    </location>
</feature>
<reference evidence="8 9" key="1">
    <citation type="submission" date="2018-09" db="EMBL/GenBank/DDBJ databases">
        <title>Draft genome of a novel serratia sp. strain with antifungal activity.</title>
        <authorList>
            <person name="Dichmann S.I."/>
            <person name="Park B.P."/>
            <person name="Pathiraja D."/>
            <person name="Choi I.-G."/>
            <person name="Stougaard P."/>
            <person name="Hennessy R.C."/>
        </authorList>
    </citation>
    <scope>NUCLEOTIDE SEQUENCE [LARGE SCALE GENOMIC DNA]</scope>
    <source>
        <strain evidence="8 9">S40</strain>
    </source>
</reference>
<dbReference type="Gene3D" id="3.30.450.20">
    <property type="entry name" value="PAS domain"/>
    <property type="match status" value="1"/>
</dbReference>
<keyword evidence="2" id="KW-1003">Cell membrane</keyword>
<keyword evidence="5 6" id="KW-0472">Membrane</keyword>
<feature type="transmembrane region" description="Helical" evidence="6">
    <location>
        <begin position="274"/>
        <end position="291"/>
    </location>
</feature>
<comment type="subcellular location">
    <subcellularLocation>
        <location evidence="1">Cell membrane</location>
        <topology evidence="1">Multi-pass membrane protein</topology>
    </subcellularLocation>
</comment>
<dbReference type="InterPro" id="IPR000014">
    <property type="entry name" value="PAS"/>
</dbReference>
<dbReference type="SUPFAM" id="SSF55785">
    <property type="entry name" value="PYP-like sensor domain (PAS domain)"/>
    <property type="match status" value="1"/>
</dbReference>
<accession>A0AA92X8V7</accession>